<dbReference type="Proteomes" id="UP001528823">
    <property type="component" value="Unassembled WGS sequence"/>
</dbReference>
<dbReference type="RefSeq" id="WP_274689403.1">
    <property type="nucleotide sequence ID" value="NZ_JAPMOU010000016.1"/>
</dbReference>
<organism evidence="1 2">
    <name type="scientific">Spartinivicinus poritis</name>
    <dbReference type="NCBI Taxonomy" id="2994640"/>
    <lineage>
        <taxon>Bacteria</taxon>
        <taxon>Pseudomonadati</taxon>
        <taxon>Pseudomonadota</taxon>
        <taxon>Gammaproteobacteria</taxon>
        <taxon>Oceanospirillales</taxon>
        <taxon>Zooshikellaceae</taxon>
        <taxon>Spartinivicinus</taxon>
    </lineage>
</organism>
<evidence type="ECO:0000313" key="2">
    <source>
        <dbReference type="Proteomes" id="UP001528823"/>
    </source>
</evidence>
<accession>A0ABT5U9L4</accession>
<evidence type="ECO:0000313" key="1">
    <source>
        <dbReference type="EMBL" id="MDE1463056.1"/>
    </source>
</evidence>
<proteinExistence type="predicted"/>
<dbReference type="EMBL" id="JAPMOU010000016">
    <property type="protein sequence ID" value="MDE1463056.1"/>
    <property type="molecule type" value="Genomic_DNA"/>
</dbReference>
<name>A0ABT5U9L4_9GAMM</name>
<protein>
    <submittedName>
        <fullName evidence="1">Uncharacterized protein</fullName>
    </submittedName>
</protein>
<comment type="caution">
    <text evidence="1">The sequence shown here is derived from an EMBL/GenBank/DDBJ whole genome shotgun (WGS) entry which is preliminary data.</text>
</comment>
<keyword evidence="2" id="KW-1185">Reference proteome</keyword>
<sequence>MKRLQADYLDPNKIGVVEYQPIDTQQVAGAAGFHKIRRTMQSFRRRLVKSQEVLLRSH</sequence>
<reference evidence="1 2" key="1">
    <citation type="submission" date="2022-11" db="EMBL/GenBank/DDBJ databases">
        <title>Spartinivicinus poritis sp. nov., isolated from scleractinian coral Porites lutea.</title>
        <authorList>
            <person name="Zhang G."/>
            <person name="Cai L."/>
            <person name="Wei Q."/>
        </authorList>
    </citation>
    <scope>NUCLEOTIDE SEQUENCE [LARGE SCALE GENOMIC DNA]</scope>
    <source>
        <strain evidence="1 2">A2-2</strain>
    </source>
</reference>
<gene>
    <name evidence="1" type="ORF">ORQ98_13895</name>
</gene>